<keyword evidence="4" id="KW-1185">Reference proteome</keyword>
<dbReference type="RefSeq" id="WP_006618320.1">
    <property type="nucleotide sequence ID" value="NZ_BIMW01000058.1"/>
</dbReference>
<accession>A0A5M3T044</accession>
<reference evidence="3 4" key="1">
    <citation type="journal article" date="2019" name="J Genomics">
        <title>The Draft Genome of a Hydrogen-producing Cyanobacterium, Arthrospira platensis NIES-46.</title>
        <authorList>
            <person name="Suzuki S."/>
            <person name="Yamaguchi H."/>
            <person name="Kawachi M."/>
        </authorList>
    </citation>
    <scope>NUCLEOTIDE SEQUENCE [LARGE SCALE GENOMIC DNA]</scope>
    <source>
        <strain evidence="3 4">NIES-46</strain>
    </source>
</reference>
<evidence type="ECO:0000313" key="4">
    <source>
        <dbReference type="Proteomes" id="UP000326169"/>
    </source>
</evidence>
<organism evidence="3 4">
    <name type="scientific">Limnospira platensis NIES-46</name>
    <dbReference type="NCBI Taxonomy" id="1236695"/>
    <lineage>
        <taxon>Bacteria</taxon>
        <taxon>Bacillati</taxon>
        <taxon>Cyanobacteriota</taxon>
        <taxon>Cyanophyceae</taxon>
        <taxon>Oscillatoriophycideae</taxon>
        <taxon>Oscillatoriales</taxon>
        <taxon>Sirenicapillariaceae</taxon>
        <taxon>Limnospira</taxon>
    </lineage>
</organism>
<dbReference type="EMBL" id="BIMW01000058">
    <property type="protein sequence ID" value="GCE92923.1"/>
    <property type="molecule type" value="Genomic_DNA"/>
</dbReference>
<dbReference type="GeneID" id="301681879"/>
<dbReference type="NCBIfam" id="NF038130">
    <property type="entry name" value="PEP_NF038130"/>
    <property type="match status" value="1"/>
</dbReference>
<feature type="chain" id="PRO_5047157731" description="Ice-binding protein C-terminal domain-containing protein" evidence="1">
    <location>
        <begin position="29"/>
        <end position="296"/>
    </location>
</feature>
<feature type="signal peptide" evidence="1">
    <location>
        <begin position="1"/>
        <end position="28"/>
    </location>
</feature>
<dbReference type="Proteomes" id="UP000326169">
    <property type="component" value="Unassembled WGS sequence"/>
</dbReference>
<gene>
    <name evidence="3" type="ORF">NIES46_09710</name>
</gene>
<feature type="domain" description="Ice-binding protein C-terminal" evidence="2">
    <location>
        <begin position="268"/>
        <end position="291"/>
    </location>
</feature>
<evidence type="ECO:0000259" key="2">
    <source>
        <dbReference type="Pfam" id="PF07589"/>
    </source>
</evidence>
<protein>
    <recommendedName>
        <fullName evidence="2">Ice-binding protein C-terminal domain-containing protein</fullName>
    </recommendedName>
</protein>
<evidence type="ECO:0000313" key="3">
    <source>
        <dbReference type="EMBL" id="GCE92923.1"/>
    </source>
</evidence>
<name>A0A5M3T044_LIMPL</name>
<keyword evidence="1" id="KW-0732">Signal</keyword>
<sequence length="296" mass="32181">MAGLINKFLVSASLAAGMTAIVAAPVLAQNFRIEGNDYILYDARDTTGDGLVDQTYANPSANIDDILRQLDGTPGGNIELFSSSHINDQSMYGWDYNSSFYGGARTSLIGEVNGQTLTISSLNAFDWFTTADGNFTNQYGSDNLANRWFGELLDNYQPDLGRIGRRNAFNSFFGMYGFERASDPNISYINSNSNGIEIGLAGHMDLGNVYGSWFAGWQASEILRYEYNGVVDYLWSFSATATGLTEYTDGTSHNGLYKVYIPTGNVPSVPEPSTMLGLMAVGGLFAASSRKSRKNS</sequence>
<dbReference type="Pfam" id="PF07589">
    <property type="entry name" value="PEP-CTERM"/>
    <property type="match status" value="1"/>
</dbReference>
<dbReference type="NCBIfam" id="TIGR02595">
    <property type="entry name" value="PEP_CTERM"/>
    <property type="match status" value="1"/>
</dbReference>
<comment type="caution">
    <text evidence="3">The sequence shown here is derived from an EMBL/GenBank/DDBJ whole genome shotgun (WGS) entry which is preliminary data.</text>
</comment>
<dbReference type="InterPro" id="IPR013424">
    <property type="entry name" value="Ice-binding_C"/>
</dbReference>
<evidence type="ECO:0000256" key="1">
    <source>
        <dbReference type="SAM" id="SignalP"/>
    </source>
</evidence>
<proteinExistence type="predicted"/>